<accession>A0A5K3FK36</accession>
<sequence length="114" mass="12300">LGFDLRYPNASAATDVEYPSPSIKETDATEQALLTNHKPEPHLKNRLSASTTLATPLIIYHFSNVSVSGWLHCGGVTTSEGADILDHLVSANPVSLCVPMACEDDEQPTREGHE</sequence>
<dbReference type="WBParaSite" id="MCU_008874-RA">
    <property type="protein sequence ID" value="MCU_008874-RA"/>
    <property type="gene ID" value="MCU_008874"/>
</dbReference>
<reference evidence="1" key="1">
    <citation type="submission" date="2019-11" db="UniProtKB">
        <authorList>
            <consortium name="WormBaseParasite"/>
        </authorList>
    </citation>
    <scope>IDENTIFICATION</scope>
</reference>
<name>A0A5K3FK36_MESCO</name>
<dbReference type="AlphaFoldDB" id="A0A5K3FK36"/>
<protein>
    <submittedName>
        <fullName evidence="1">PPPDE domain-containing protein</fullName>
    </submittedName>
</protein>
<evidence type="ECO:0000313" key="1">
    <source>
        <dbReference type="WBParaSite" id="MCU_008874-RA"/>
    </source>
</evidence>
<organism evidence="1">
    <name type="scientific">Mesocestoides corti</name>
    <name type="common">Flatworm</name>
    <dbReference type="NCBI Taxonomy" id="53468"/>
    <lineage>
        <taxon>Eukaryota</taxon>
        <taxon>Metazoa</taxon>
        <taxon>Spiralia</taxon>
        <taxon>Lophotrochozoa</taxon>
        <taxon>Platyhelminthes</taxon>
        <taxon>Cestoda</taxon>
        <taxon>Eucestoda</taxon>
        <taxon>Cyclophyllidea</taxon>
        <taxon>Mesocestoididae</taxon>
        <taxon>Mesocestoides</taxon>
    </lineage>
</organism>
<proteinExistence type="predicted"/>